<dbReference type="PANTHER" id="PTHR46825:SF7">
    <property type="entry name" value="D-ALANYL-D-ALANINE CARBOXYPEPTIDASE"/>
    <property type="match status" value="1"/>
</dbReference>
<dbReference type="SUPFAM" id="SSF56601">
    <property type="entry name" value="beta-lactamase/transpeptidase-like"/>
    <property type="match status" value="1"/>
</dbReference>
<feature type="chain" id="PRO_5043502817" evidence="1">
    <location>
        <begin position="27"/>
        <end position="392"/>
    </location>
</feature>
<evidence type="ECO:0000313" key="3">
    <source>
        <dbReference type="EMBL" id="WTW59651.1"/>
    </source>
</evidence>
<reference evidence="3" key="1">
    <citation type="submission" date="2022-10" db="EMBL/GenBank/DDBJ databases">
        <title>The complete genomes of actinobacterial strains from the NBC collection.</title>
        <authorList>
            <person name="Joergensen T.S."/>
            <person name="Alvarez Arevalo M."/>
            <person name="Sterndorff E.B."/>
            <person name="Faurdal D."/>
            <person name="Vuksanovic O."/>
            <person name="Mourched A.-S."/>
            <person name="Charusanti P."/>
            <person name="Shaw S."/>
            <person name="Blin K."/>
            <person name="Weber T."/>
        </authorList>
    </citation>
    <scope>NUCLEOTIDE SEQUENCE</scope>
    <source>
        <strain evidence="3">NBC_00003</strain>
    </source>
</reference>
<proteinExistence type="predicted"/>
<dbReference type="EMBL" id="CP108318">
    <property type="protein sequence ID" value="WTW59651.1"/>
    <property type="molecule type" value="Genomic_DNA"/>
</dbReference>
<dbReference type="InterPro" id="IPR001466">
    <property type="entry name" value="Beta-lactam-related"/>
</dbReference>
<dbReference type="PANTHER" id="PTHR46825">
    <property type="entry name" value="D-ALANYL-D-ALANINE-CARBOXYPEPTIDASE/ENDOPEPTIDASE AMPH"/>
    <property type="match status" value="1"/>
</dbReference>
<keyword evidence="1" id="KW-0732">Signal</keyword>
<dbReference type="Gene3D" id="3.40.710.10">
    <property type="entry name" value="DD-peptidase/beta-lactamase superfamily"/>
    <property type="match status" value="1"/>
</dbReference>
<sequence>MAVRTARRVRTAILGAVLVGAVTATAFVAPASAQQAHPAGQAHTAGHRGTQQAMDATVTAGVPGVIGVAEDGRGSWTGEAGVADTRTGRERQAQDAFRVGSITKTFISTVLLQLEAEGKLSLDDSVDRWLPGLVRGNGNDGRAITLRQLLNHTSGLYNYTADPDFRKLVFGPGFFQHRYDTWTPERLVRTALAHRPDFAPGTSWKYSNTNYILAGMVIHKVTGGSYAQEAERRILRPLNLRSTSFPGTQSRMPKPSGRAYSTLGGTPDKVYDVTELNPSLGGSAGEVISNSPDLNRFYRALLGGKLLPPRQLAEMTTTVPNDQIPNASYGLGLMKLTLSCGTEVWGHSGGIHGSSSEAVVTKDAKHSLAFNFNGDWAGDPTTVTEAEFCGAK</sequence>
<name>A0AAU2UX41_9ACTN</name>
<evidence type="ECO:0000256" key="1">
    <source>
        <dbReference type="SAM" id="SignalP"/>
    </source>
</evidence>
<dbReference type="Pfam" id="PF00144">
    <property type="entry name" value="Beta-lactamase"/>
    <property type="match status" value="1"/>
</dbReference>
<feature type="domain" description="Beta-lactamase-related" evidence="2">
    <location>
        <begin position="56"/>
        <end position="375"/>
    </location>
</feature>
<dbReference type="AlphaFoldDB" id="A0AAU2UX41"/>
<feature type="signal peptide" evidence="1">
    <location>
        <begin position="1"/>
        <end position="26"/>
    </location>
</feature>
<dbReference type="InterPro" id="IPR050491">
    <property type="entry name" value="AmpC-like"/>
</dbReference>
<gene>
    <name evidence="3" type="ORF">OG549_02720</name>
</gene>
<organism evidence="3">
    <name type="scientific">Streptomyces sp. NBC_00003</name>
    <dbReference type="NCBI Taxonomy" id="2903608"/>
    <lineage>
        <taxon>Bacteria</taxon>
        <taxon>Bacillati</taxon>
        <taxon>Actinomycetota</taxon>
        <taxon>Actinomycetes</taxon>
        <taxon>Kitasatosporales</taxon>
        <taxon>Streptomycetaceae</taxon>
        <taxon>Streptomyces</taxon>
    </lineage>
</organism>
<dbReference type="InterPro" id="IPR012338">
    <property type="entry name" value="Beta-lactam/transpept-like"/>
</dbReference>
<accession>A0AAU2UX41</accession>
<protein>
    <submittedName>
        <fullName evidence="3">Beta-lactamase family protein</fullName>
    </submittedName>
</protein>
<evidence type="ECO:0000259" key="2">
    <source>
        <dbReference type="Pfam" id="PF00144"/>
    </source>
</evidence>